<organism evidence="2 3">
    <name type="scientific">Corynebacterium felinum</name>
    <dbReference type="NCBI Taxonomy" id="131318"/>
    <lineage>
        <taxon>Bacteria</taxon>
        <taxon>Bacillati</taxon>
        <taxon>Actinomycetota</taxon>
        <taxon>Actinomycetes</taxon>
        <taxon>Mycobacteriales</taxon>
        <taxon>Corynebacteriaceae</taxon>
        <taxon>Corynebacterium</taxon>
    </lineage>
</organism>
<evidence type="ECO:0000313" key="3">
    <source>
        <dbReference type="Proteomes" id="UP001183619"/>
    </source>
</evidence>
<sequence length="234" mass="24607">MKNFLTGLLLAVVGGGLIRAGLRGDHLAWVTLPTSVVLSLGAVLVVLAAMTVSIAERPTCATSCGCGEKSSPLSPLAIGLLALIIVGFSPVALNTTQVQQANHSTRVSYVGTDLVPDLPPGVPEISLREAVVRAGEPADNRLVGREITLHGQIRSTDQGVYLSRVSVICCAADARTFEVELVDPGLKLAEIPDFSWVKVIVHLEPGSANAKRQWIPLAEVTSAHMTEAAGYERG</sequence>
<name>A0ABU2B9L7_9CORY</name>
<keyword evidence="1" id="KW-0472">Membrane</keyword>
<reference evidence="2 3" key="1">
    <citation type="submission" date="2023-07" db="EMBL/GenBank/DDBJ databases">
        <title>Sequencing the genomes of 1000 actinobacteria strains.</title>
        <authorList>
            <person name="Klenk H.-P."/>
        </authorList>
    </citation>
    <scope>NUCLEOTIDE SEQUENCE [LARGE SCALE GENOMIC DNA]</scope>
    <source>
        <strain evidence="2 3">DSM 44508</strain>
    </source>
</reference>
<evidence type="ECO:0000256" key="1">
    <source>
        <dbReference type="SAM" id="Phobius"/>
    </source>
</evidence>
<evidence type="ECO:0008006" key="4">
    <source>
        <dbReference type="Google" id="ProtNLM"/>
    </source>
</evidence>
<keyword evidence="3" id="KW-1185">Reference proteome</keyword>
<dbReference type="RefSeq" id="WP_277104472.1">
    <property type="nucleotide sequence ID" value="NZ_BAAAJS010000077.1"/>
</dbReference>
<gene>
    <name evidence="2" type="ORF">J2S37_000617</name>
</gene>
<evidence type="ECO:0000313" key="2">
    <source>
        <dbReference type="EMBL" id="MDR7354079.1"/>
    </source>
</evidence>
<dbReference type="Proteomes" id="UP001183619">
    <property type="component" value="Unassembled WGS sequence"/>
</dbReference>
<keyword evidence="1" id="KW-1133">Transmembrane helix</keyword>
<accession>A0ABU2B9L7</accession>
<dbReference type="EMBL" id="JAVDYF010000001">
    <property type="protein sequence ID" value="MDR7354079.1"/>
    <property type="molecule type" value="Genomic_DNA"/>
</dbReference>
<protein>
    <recommendedName>
        <fullName evidence="4">TIGR03943 family protein</fullName>
    </recommendedName>
</protein>
<comment type="caution">
    <text evidence="2">The sequence shown here is derived from an EMBL/GenBank/DDBJ whole genome shotgun (WGS) entry which is preliminary data.</text>
</comment>
<feature type="transmembrane region" description="Helical" evidence="1">
    <location>
        <begin position="76"/>
        <end position="93"/>
    </location>
</feature>
<proteinExistence type="predicted"/>
<feature type="transmembrane region" description="Helical" evidence="1">
    <location>
        <begin position="36"/>
        <end position="55"/>
    </location>
</feature>
<keyword evidence="1" id="KW-0812">Transmembrane</keyword>